<feature type="domain" description="Transposase DDE" evidence="1">
    <location>
        <begin position="45"/>
        <end position="105"/>
    </location>
</feature>
<name>A0ABY3CEV1_9GAMM</name>
<accession>A0ABY3CEV1</accession>
<organism evidence="2 3">
    <name type="scientific">Candidatus Methylobacter oryzae</name>
    <dbReference type="NCBI Taxonomy" id="2497749"/>
    <lineage>
        <taxon>Bacteria</taxon>
        <taxon>Pseudomonadati</taxon>
        <taxon>Pseudomonadota</taxon>
        <taxon>Gammaproteobacteria</taxon>
        <taxon>Methylococcales</taxon>
        <taxon>Methylococcaceae</taxon>
        <taxon>Methylobacter</taxon>
    </lineage>
</organism>
<sequence>MPPYRTATARACCCKTCRVAVRSYARYGAQHDGQAKLEALLHPVHQLAVVLRPKETKKFVLLPRRWVVERTFAWLNLSRRLSKSYERLPKTDEAWIYIAMTRIMLNRLA</sequence>
<reference evidence="2 3" key="1">
    <citation type="journal article" date="2019" name="Antonie Van Leeuwenhoek">
        <title>Description of 'Ca. Methylobacter oryzae' KRF1, a novel species from the environmentally important Methylobacter clade 2.</title>
        <authorList>
            <person name="Khatri K."/>
            <person name="Mohite J.A."/>
            <person name="Pandit P.S."/>
            <person name="Bahulikar R."/>
            <person name="Rahalkar M.C."/>
        </authorList>
    </citation>
    <scope>NUCLEOTIDE SEQUENCE [LARGE SCALE GENOMIC DNA]</scope>
    <source>
        <strain evidence="2 3">KRF1</strain>
    </source>
</reference>
<dbReference type="EMBL" id="RYFG02000018">
    <property type="protein sequence ID" value="TRX01772.1"/>
    <property type="molecule type" value="Genomic_DNA"/>
</dbReference>
<dbReference type="InterPro" id="IPR025668">
    <property type="entry name" value="Tnp_DDE_dom"/>
</dbReference>
<dbReference type="Proteomes" id="UP000733744">
    <property type="component" value="Unassembled WGS sequence"/>
</dbReference>
<evidence type="ECO:0000313" key="3">
    <source>
        <dbReference type="Proteomes" id="UP000733744"/>
    </source>
</evidence>
<gene>
    <name evidence="2" type="ORF">EKO24_003295</name>
</gene>
<comment type="caution">
    <text evidence="2">The sequence shown here is derived from an EMBL/GenBank/DDBJ whole genome shotgun (WGS) entry which is preliminary data.</text>
</comment>
<keyword evidence="3" id="KW-1185">Reference proteome</keyword>
<evidence type="ECO:0000259" key="1">
    <source>
        <dbReference type="Pfam" id="PF13586"/>
    </source>
</evidence>
<dbReference type="Pfam" id="PF13586">
    <property type="entry name" value="DDE_Tnp_1_2"/>
    <property type="match status" value="1"/>
</dbReference>
<dbReference type="PANTHER" id="PTHR30007">
    <property type="entry name" value="PHP DOMAIN PROTEIN"/>
    <property type="match status" value="1"/>
</dbReference>
<proteinExistence type="predicted"/>
<dbReference type="PANTHER" id="PTHR30007:SF0">
    <property type="entry name" value="TRANSPOSASE"/>
    <property type="match status" value="1"/>
</dbReference>
<evidence type="ECO:0000313" key="2">
    <source>
        <dbReference type="EMBL" id="TRX01772.1"/>
    </source>
</evidence>
<protein>
    <submittedName>
        <fullName evidence="2">Transposase</fullName>
    </submittedName>
</protein>